<protein>
    <submittedName>
        <fullName evidence="1">Uncharacterized protein</fullName>
    </submittedName>
</protein>
<comment type="caution">
    <text evidence="1">The sequence shown here is derived from an EMBL/GenBank/DDBJ whole genome shotgun (WGS) entry which is preliminary data.</text>
</comment>
<organism evidence="1 2">
    <name type="scientific">Vibrio ishigakensis</name>
    <dbReference type="NCBI Taxonomy" id="1481914"/>
    <lineage>
        <taxon>Bacteria</taxon>
        <taxon>Pseudomonadati</taxon>
        <taxon>Pseudomonadota</taxon>
        <taxon>Gammaproteobacteria</taxon>
        <taxon>Vibrionales</taxon>
        <taxon>Vibrionaceae</taxon>
        <taxon>Vibrio</taxon>
    </lineage>
</organism>
<dbReference type="EMBL" id="BBSC01000002">
    <property type="protein sequence ID" value="GAM74224.1"/>
    <property type="molecule type" value="Genomic_DNA"/>
</dbReference>
<gene>
    <name evidence="1" type="ORF">JCM19241_5420</name>
</gene>
<proteinExistence type="predicted"/>
<evidence type="ECO:0000313" key="2">
    <source>
        <dbReference type="Proteomes" id="UP000031666"/>
    </source>
</evidence>
<dbReference type="AlphaFoldDB" id="A0A0B8QHZ9"/>
<reference evidence="1 2" key="2">
    <citation type="submission" date="2015-01" db="EMBL/GenBank/DDBJ databases">
        <authorList>
            <consortium name="NBRP consortium"/>
            <person name="Sawabe T."/>
            <person name="Meirelles P."/>
            <person name="Feng G."/>
            <person name="Sayaka M."/>
            <person name="Hattori M."/>
            <person name="Ohkuma M."/>
        </authorList>
    </citation>
    <scope>NUCLEOTIDE SEQUENCE [LARGE SCALE GENOMIC DNA]</scope>
    <source>
        <strain evidence="2">JCM 19241</strain>
    </source>
</reference>
<accession>A0A0B8QHZ9</accession>
<name>A0A0B8QHZ9_9VIBR</name>
<dbReference type="STRING" id="1481914.JCM19241_5420"/>
<reference evidence="1 2" key="1">
    <citation type="submission" date="2015-01" db="EMBL/GenBank/DDBJ databases">
        <title>Vibrio sp. C94 JCM 19241 whole genome shotgun sequence.</title>
        <authorList>
            <person name="Sawabe T."/>
            <person name="Meirelles P."/>
            <person name="Feng G."/>
            <person name="Sayaka M."/>
            <person name="Hattori M."/>
            <person name="Ohkuma M."/>
        </authorList>
    </citation>
    <scope>NUCLEOTIDE SEQUENCE [LARGE SCALE GENOMIC DNA]</scope>
    <source>
        <strain evidence="2">JCM 19241</strain>
    </source>
</reference>
<sequence>MRHWPDYQSQAKQLIDHVTSELNSVNGLLEYNQTQLAIYEAHNGEISFDIINGLPVLFQENSELMCPLTLITEFPDESVQGDQYTLGHEAQKQTILAALSQLGELQGPQ</sequence>
<dbReference type="Proteomes" id="UP000031666">
    <property type="component" value="Unassembled WGS sequence"/>
</dbReference>
<evidence type="ECO:0000313" key="1">
    <source>
        <dbReference type="EMBL" id="GAM74224.1"/>
    </source>
</evidence>